<name>A0A699HFF7_TANCI</name>
<gene>
    <name evidence="2" type="ORF">Tci_374628</name>
</gene>
<evidence type="ECO:0000313" key="2">
    <source>
        <dbReference type="EMBL" id="GEY02654.1"/>
    </source>
</evidence>
<comment type="caution">
    <text evidence="2">The sequence shown here is derived from an EMBL/GenBank/DDBJ whole genome shotgun (WGS) entry which is preliminary data.</text>
</comment>
<proteinExistence type="predicted"/>
<reference evidence="2" key="1">
    <citation type="journal article" date="2019" name="Sci. Rep.">
        <title>Draft genome of Tanacetum cinerariifolium, the natural source of mosquito coil.</title>
        <authorList>
            <person name="Yamashiro T."/>
            <person name="Shiraishi A."/>
            <person name="Satake H."/>
            <person name="Nakayama K."/>
        </authorList>
    </citation>
    <scope>NUCLEOTIDE SEQUENCE</scope>
</reference>
<evidence type="ECO:0000256" key="1">
    <source>
        <dbReference type="SAM" id="MobiDB-lite"/>
    </source>
</evidence>
<dbReference type="EMBL" id="BKCJ010146467">
    <property type="protein sequence ID" value="GEY02654.1"/>
    <property type="molecule type" value="Genomic_DNA"/>
</dbReference>
<organism evidence="2">
    <name type="scientific">Tanacetum cinerariifolium</name>
    <name type="common">Dalmatian daisy</name>
    <name type="synonym">Chrysanthemum cinerariifolium</name>
    <dbReference type="NCBI Taxonomy" id="118510"/>
    <lineage>
        <taxon>Eukaryota</taxon>
        <taxon>Viridiplantae</taxon>
        <taxon>Streptophyta</taxon>
        <taxon>Embryophyta</taxon>
        <taxon>Tracheophyta</taxon>
        <taxon>Spermatophyta</taxon>
        <taxon>Magnoliopsida</taxon>
        <taxon>eudicotyledons</taxon>
        <taxon>Gunneridae</taxon>
        <taxon>Pentapetalae</taxon>
        <taxon>asterids</taxon>
        <taxon>campanulids</taxon>
        <taxon>Asterales</taxon>
        <taxon>Asteraceae</taxon>
        <taxon>Asteroideae</taxon>
        <taxon>Anthemideae</taxon>
        <taxon>Anthemidinae</taxon>
        <taxon>Tanacetum</taxon>
    </lineage>
</organism>
<protein>
    <submittedName>
        <fullName evidence="2">Uncharacterized protein</fullName>
    </submittedName>
</protein>
<sequence length="238" mass="26552">MEPLPHHDLRHPWLKYQVDRYDKGIIHSYEHRLEMIWGRPVNRVDVLDFSGLTDGIRQTLRDRLSMVYVGDDGEALFTSHAWRRLFERQFNLALGLHSEEEMAEPGFGASWSGTHYLFHYAEGRKSGSRLFGCHFIGHLAAHFGLVGDQGLRGLSMVAWVALGPERQQADAASAPRVVEGALAVDEGALAANEGAQAVPAPVQHPCRQLTTILERRVRPRTGDANTFAAPQTDDKPDP</sequence>
<dbReference type="AlphaFoldDB" id="A0A699HFF7"/>
<feature type="region of interest" description="Disordered" evidence="1">
    <location>
        <begin position="215"/>
        <end position="238"/>
    </location>
</feature>
<accession>A0A699HFF7</accession>